<proteinExistence type="predicted"/>
<name>A0A1L3JA03_9SPHN</name>
<feature type="region of interest" description="Disordered" evidence="1">
    <location>
        <begin position="36"/>
        <end position="65"/>
    </location>
</feature>
<evidence type="ECO:0000313" key="4">
    <source>
        <dbReference type="Proteomes" id="UP000242561"/>
    </source>
</evidence>
<gene>
    <name evidence="3" type="ORF">LPB140_02975</name>
</gene>
<keyword evidence="2" id="KW-0812">Transmembrane</keyword>
<protein>
    <recommendedName>
        <fullName evidence="5">Isopropylmalate isomerase</fullName>
    </recommendedName>
</protein>
<dbReference type="Proteomes" id="UP000242561">
    <property type="component" value="Chromosome"/>
</dbReference>
<organism evidence="3 4">
    <name type="scientific">Sphingorhabdus lutea</name>
    <dbReference type="NCBI Taxonomy" id="1913578"/>
    <lineage>
        <taxon>Bacteria</taxon>
        <taxon>Pseudomonadati</taxon>
        <taxon>Pseudomonadota</taxon>
        <taxon>Alphaproteobacteria</taxon>
        <taxon>Sphingomonadales</taxon>
        <taxon>Sphingomonadaceae</taxon>
        <taxon>Sphingorhabdus</taxon>
    </lineage>
</organism>
<sequence>MSKKDDNKADKSWSKGSKIGAAAVGSAALVAALLYAGKKRRKTKPKTASPDEEAAEATKMPRETD</sequence>
<evidence type="ECO:0008006" key="5">
    <source>
        <dbReference type="Google" id="ProtNLM"/>
    </source>
</evidence>
<dbReference type="KEGG" id="sphl:LPB140_02975"/>
<dbReference type="EMBL" id="CP018154">
    <property type="protein sequence ID" value="APG61960.1"/>
    <property type="molecule type" value="Genomic_DNA"/>
</dbReference>
<dbReference type="RefSeq" id="WP_072558608.1">
    <property type="nucleotide sequence ID" value="NZ_CP018154.1"/>
</dbReference>
<evidence type="ECO:0000256" key="1">
    <source>
        <dbReference type="SAM" id="MobiDB-lite"/>
    </source>
</evidence>
<evidence type="ECO:0000313" key="3">
    <source>
        <dbReference type="EMBL" id="APG61960.1"/>
    </source>
</evidence>
<keyword evidence="4" id="KW-1185">Reference proteome</keyword>
<keyword evidence="2" id="KW-1133">Transmembrane helix</keyword>
<accession>A0A1L3JA03</accession>
<dbReference type="STRING" id="1913578.LPB140_02975"/>
<feature type="transmembrane region" description="Helical" evidence="2">
    <location>
        <begin position="20"/>
        <end position="37"/>
    </location>
</feature>
<keyword evidence="2" id="KW-0472">Membrane</keyword>
<evidence type="ECO:0000256" key="2">
    <source>
        <dbReference type="SAM" id="Phobius"/>
    </source>
</evidence>
<reference evidence="3 4" key="1">
    <citation type="submission" date="2016-11" db="EMBL/GenBank/DDBJ databases">
        <title>Sphingorhabdus sp. LPB0140, isolated from marine environment.</title>
        <authorList>
            <person name="Kim E."/>
            <person name="Yi H."/>
        </authorList>
    </citation>
    <scope>NUCLEOTIDE SEQUENCE [LARGE SCALE GENOMIC DNA]</scope>
    <source>
        <strain evidence="3 4">LPB0140</strain>
    </source>
</reference>
<dbReference type="AlphaFoldDB" id="A0A1L3JA03"/>